<dbReference type="AlphaFoldDB" id="A0A1G9WNQ3"/>
<dbReference type="Proteomes" id="UP000182146">
    <property type="component" value="Unassembled WGS sequence"/>
</dbReference>
<name>A0A1G9WNQ3_9BACT</name>
<reference evidence="1 2" key="1">
    <citation type="submission" date="2016-10" db="EMBL/GenBank/DDBJ databases">
        <authorList>
            <person name="de Groot N.N."/>
        </authorList>
    </citation>
    <scope>NUCLEOTIDE SEQUENCE [LARGE SCALE GENOMIC DNA]</scope>
    <source>
        <strain evidence="1 2">DSM 17813</strain>
    </source>
</reference>
<sequence>MAPLVSILVENLAAQAFFCTVCLSHDIFCLKICNYSAATSKTGPQGAAVECCGKCLSRR</sequence>
<dbReference type="EMBL" id="FNGU01000011">
    <property type="protein sequence ID" value="SDM86099.1"/>
    <property type="molecule type" value="Genomic_DNA"/>
</dbReference>
<gene>
    <name evidence="1" type="ORF">SAMN05660860_03299</name>
</gene>
<protein>
    <submittedName>
        <fullName evidence="1">Uncharacterized protein</fullName>
    </submittedName>
</protein>
<evidence type="ECO:0000313" key="2">
    <source>
        <dbReference type="Proteomes" id="UP000182146"/>
    </source>
</evidence>
<proteinExistence type="predicted"/>
<dbReference type="STRING" id="392333.SAMN05660860_03299"/>
<organism evidence="1 2">
    <name type="scientific">Geoalkalibacter ferrihydriticus</name>
    <dbReference type="NCBI Taxonomy" id="392333"/>
    <lineage>
        <taxon>Bacteria</taxon>
        <taxon>Pseudomonadati</taxon>
        <taxon>Thermodesulfobacteriota</taxon>
        <taxon>Desulfuromonadia</taxon>
        <taxon>Desulfuromonadales</taxon>
        <taxon>Geoalkalibacteraceae</taxon>
        <taxon>Geoalkalibacter</taxon>
    </lineage>
</organism>
<evidence type="ECO:0000313" key="1">
    <source>
        <dbReference type="EMBL" id="SDM86099.1"/>
    </source>
</evidence>
<accession>A0A1G9WNQ3</accession>